<evidence type="ECO:0000313" key="3">
    <source>
        <dbReference type="EMBL" id="KAF7493919.1"/>
    </source>
</evidence>
<dbReference type="NCBIfam" id="TIGR00149">
    <property type="entry name" value="TIGR00149_YjbQ"/>
    <property type="match status" value="1"/>
</dbReference>
<evidence type="ECO:0000313" key="4">
    <source>
        <dbReference type="EnsemblMetazoa" id="KAF7493919.1"/>
    </source>
</evidence>
<keyword evidence="5" id="KW-1185">Reference proteome</keyword>
<dbReference type="EnsemblMetazoa" id="SSS_5491s_mrna">
    <property type="protein sequence ID" value="KAF7493919.1"/>
    <property type="gene ID" value="SSS_5491"/>
</dbReference>
<dbReference type="PROSITE" id="PS01314">
    <property type="entry name" value="UPF0047"/>
    <property type="match status" value="1"/>
</dbReference>
<dbReference type="OrthoDB" id="10255963at2759"/>
<protein>
    <submittedName>
        <fullName evidence="3">UPF0047 protein YjbQ</fullName>
    </submittedName>
</protein>
<dbReference type="PANTHER" id="PTHR30615">
    <property type="entry name" value="UNCHARACTERIZED PROTEIN YJBQ-RELATED"/>
    <property type="match status" value="1"/>
</dbReference>
<dbReference type="Proteomes" id="UP000070412">
    <property type="component" value="Unassembled WGS sequence"/>
</dbReference>
<dbReference type="PANTHER" id="PTHR30615:SF8">
    <property type="entry name" value="UPF0047 PROTEIN C4A8.02C"/>
    <property type="match status" value="1"/>
</dbReference>
<reference evidence="4" key="3">
    <citation type="submission" date="2022-06" db="UniProtKB">
        <authorList>
            <consortium name="EnsemblMetazoa"/>
        </authorList>
    </citation>
    <scope>IDENTIFICATION</scope>
</reference>
<evidence type="ECO:0000256" key="2">
    <source>
        <dbReference type="SAM" id="MobiDB-lite"/>
    </source>
</evidence>
<reference evidence="3" key="2">
    <citation type="submission" date="2020-01" db="EMBL/GenBank/DDBJ databases">
        <authorList>
            <person name="Korhonen P.K.K."/>
            <person name="Guangxu M.G."/>
            <person name="Wang T.W."/>
            <person name="Stroehlein A.J.S."/>
            <person name="Young N.D."/>
            <person name="Ang C.-S.A."/>
            <person name="Fernando D.W.F."/>
            <person name="Lu H.L."/>
            <person name="Taylor S.T."/>
            <person name="Ehtesham M.E.M."/>
            <person name="Najaraj S.H.N."/>
            <person name="Harsha G.H.G."/>
            <person name="Madugundu A.M."/>
            <person name="Renuse S.R."/>
            <person name="Holt D.H."/>
            <person name="Pandey A.P."/>
            <person name="Papenfuss A.P."/>
            <person name="Gasser R.B.G."/>
            <person name="Fischer K.F."/>
        </authorList>
    </citation>
    <scope>NUCLEOTIDE SEQUENCE</scope>
    <source>
        <strain evidence="3">SSS_KF_BRIS2020</strain>
    </source>
</reference>
<dbReference type="SUPFAM" id="SSF111038">
    <property type="entry name" value="YjbQ-like"/>
    <property type="match status" value="1"/>
</dbReference>
<dbReference type="InterPro" id="IPR001602">
    <property type="entry name" value="UPF0047_YjbQ-like"/>
</dbReference>
<proteinExistence type="inferred from homology"/>
<evidence type="ECO:0000256" key="1">
    <source>
        <dbReference type="ARBA" id="ARBA00005534"/>
    </source>
</evidence>
<dbReference type="AlphaFoldDB" id="A0A834VG88"/>
<gene>
    <name evidence="3" type="ORF">SSS_5491</name>
</gene>
<dbReference type="EMBL" id="WVUK01000054">
    <property type="protein sequence ID" value="KAF7493919.1"/>
    <property type="molecule type" value="Genomic_DNA"/>
</dbReference>
<feature type="compositionally biased region" description="Basic residues" evidence="2">
    <location>
        <begin position="38"/>
        <end position="52"/>
    </location>
</feature>
<feature type="compositionally biased region" description="Low complexity" evidence="2">
    <location>
        <begin position="54"/>
        <end position="63"/>
    </location>
</feature>
<dbReference type="Gene3D" id="2.60.120.460">
    <property type="entry name" value="YjbQ-like"/>
    <property type="match status" value="1"/>
</dbReference>
<comment type="similarity">
    <text evidence="1">Belongs to the UPF0047 family.</text>
</comment>
<evidence type="ECO:0000313" key="5">
    <source>
        <dbReference type="Proteomes" id="UP000070412"/>
    </source>
</evidence>
<dbReference type="Pfam" id="PF01894">
    <property type="entry name" value="YjbQ"/>
    <property type="match status" value="1"/>
</dbReference>
<accession>A0A834VG88</accession>
<dbReference type="InterPro" id="IPR035917">
    <property type="entry name" value="YjbQ-like_sf"/>
</dbReference>
<sequence length="213" mass="23914">MEKMDSIASDSPKPIDTPKSGASSKESTESTTGTGGSHRSRHHHHHHRHHHQQSNPSNRPSSISSEIIRTQTGWFQRKLNLRPVNRGCHLITDELIKQIPELSQFQVGICNLHIMHTSASLVLNENWDPDVRDDMEMFLSKFVTEDLPFRHVSEGPDDMPAHIKASFLGSSLTIPITEGRLALGTWQGVWLCEHRNNAGSRKVIVTINGSLRN</sequence>
<feature type="region of interest" description="Disordered" evidence="2">
    <location>
        <begin position="1"/>
        <end position="63"/>
    </location>
</feature>
<organism evidence="3">
    <name type="scientific">Sarcoptes scabiei</name>
    <name type="common">Itch mite</name>
    <name type="synonym">Acarus scabiei</name>
    <dbReference type="NCBI Taxonomy" id="52283"/>
    <lineage>
        <taxon>Eukaryota</taxon>
        <taxon>Metazoa</taxon>
        <taxon>Ecdysozoa</taxon>
        <taxon>Arthropoda</taxon>
        <taxon>Chelicerata</taxon>
        <taxon>Arachnida</taxon>
        <taxon>Acari</taxon>
        <taxon>Acariformes</taxon>
        <taxon>Sarcoptiformes</taxon>
        <taxon>Astigmata</taxon>
        <taxon>Psoroptidia</taxon>
        <taxon>Sarcoptoidea</taxon>
        <taxon>Sarcoptidae</taxon>
        <taxon>Sarcoptinae</taxon>
        <taxon>Sarcoptes</taxon>
    </lineage>
</organism>
<reference evidence="5" key="1">
    <citation type="journal article" date="2020" name="PLoS Negl. Trop. Dis.">
        <title>High-quality nuclear genome for Sarcoptes scabiei-A critical resource for a neglected parasite.</title>
        <authorList>
            <person name="Korhonen P.K."/>
            <person name="Gasser R.B."/>
            <person name="Ma G."/>
            <person name="Wang T."/>
            <person name="Stroehlein A.J."/>
            <person name="Young N.D."/>
            <person name="Ang C.S."/>
            <person name="Fernando D.D."/>
            <person name="Lu H.C."/>
            <person name="Taylor S."/>
            <person name="Reynolds S.L."/>
            <person name="Mofiz E."/>
            <person name="Najaraj S.H."/>
            <person name="Gowda H."/>
            <person name="Madugundu A."/>
            <person name="Renuse S."/>
            <person name="Holt D."/>
            <person name="Pandey A."/>
            <person name="Papenfuss A.T."/>
            <person name="Fischer K."/>
        </authorList>
    </citation>
    <scope>NUCLEOTIDE SEQUENCE [LARGE SCALE GENOMIC DNA]</scope>
</reference>
<name>A0A834VG88_SARSC</name>